<keyword evidence="10" id="KW-0862">Zinc</keyword>
<name>A0A8S1PTM3_9CILI</name>
<dbReference type="Proteomes" id="UP000692954">
    <property type="component" value="Unassembled WGS sequence"/>
</dbReference>
<feature type="transmembrane region" description="Helical" evidence="14">
    <location>
        <begin position="177"/>
        <end position="196"/>
    </location>
</feature>
<dbReference type="EMBL" id="CAJJDN010000087">
    <property type="protein sequence ID" value="CAD8106575.1"/>
    <property type="molecule type" value="Genomic_DNA"/>
</dbReference>
<dbReference type="Pfam" id="PF13639">
    <property type="entry name" value="zf-RING_2"/>
    <property type="match status" value="1"/>
</dbReference>
<keyword evidence="12 14" id="KW-0472">Membrane</keyword>
<comment type="pathway">
    <text evidence="3">Protein modification; protein ubiquitination.</text>
</comment>
<dbReference type="PANTHER" id="PTHR45931:SF3">
    <property type="entry name" value="RING ZINC FINGER-CONTAINING PROTEIN"/>
    <property type="match status" value="1"/>
</dbReference>
<keyword evidence="8 13" id="KW-0863">Zinc-finger</keyword>
<evidence type="ECO:0000259" key="16">
    <source>
        <dbReference type="PROSITE" id="PS50089"/>
    </source>
</evidence>
<dbReference type="GO" id="GO:0012505">
    <property type="term" value="C:endomembrane system"/>
    <property type="evidence" value="ECO:0007669"/>
    <property type="project" value="UniProtKB-SubCell"/>
</dbReference>
<gene>
    <name evidence="17" type="ORF">PSON_ATCC_30995.1.T0870051</name>
</gene>
<keyword evidence="6 14" id="KW-0812">Transmembrane</keyword>
<feature type="signal peptide" evidence="15">
    <location>
        <begin position="1"/>
        <end position="15"/>
    </location>
</feature>
<dbReference type="InterPro" id="IPR051834">
    <property type="entry name" value="RING_finger_E3_ligase"/>
</dbReference>
<comment type="catalytic activity">
    <reaction evidence="1">
        <text>S-ubiquitinyl-[E2 ubiquitin-conjugating enzyme]-L-cysteine + [acceptor protein]-L-lysine = [E2 ubiquitin-conjugating enzyme]-L-cysteine + N(6)-ubiquitinyl-[acceptor protein]-L-lysine.</text>
        <dbReference type="EC" id="2.3.2.27"/>
    </reaction>
</comment>
<dbReference type="SMART" id="SM00184">
    <property type="entry name" value="RING"/>
    <property type="match status" value="1"/>
</dbReference>
<evidence type="ECO:0000313" key="18">
    <source>
        <dbReference type="Proteomes" id="UP000692954"/>
    </source>
</evidence>
<evidence type="ECO:0000256" key="10">
    <source>
        <dbReference type="ARBA" id="ARBA00022833"/>
    </source>
</evidence>
<proteinExistence type="predicted"/>
<evidence type="ECO:0000256" key="3">
    <source>
        <dbReference type="ARBA" id="ARBA00004906"/>
    </source>
</evidence>
<evidence type="ECO:0000256" key="8">
    <source>
        <dbReference type="ARBA" id="ARBA00022771"/>
    </source>
</evidence>
<dbReference type="GO" id="GO:0005634">
    <property type="term" value="C:nucleus"/>
    <property type="evidence" value="ECO:0007669"/>
    <property type="project" value="TreeGrafter"/>
</dbReference>
<dbReference type="AlphaFoldDB" id="A0A8S1PTM3"/>
<accession>A0A8S1PTM3</accession>
<evidence type="ECO:0000256" key="15">
    <source>
        <dbReference type="SAM" id="SignalP"/>
    </source>
</evidence>
<keyword evidence="15" id="KW-0732">Signal</keyword>
<evidence type="ECO:0000256" key="6">
    <source>
        <dbReference type="ARBA" id="ARBA00022692"/>
    </source>
</evidence>
<dbReference type="InterPro" id="IPR001841">
    <property type="entry name" value="Znf_RING"/>
</dbReference>
<evidence type="ECO:0000256" key="7">
    <source>
        <dbReference type="ARBA" id="ARBA00022723"/>
    </source>
</evidence>
<feature type="domain" description="RING-type" evidence="16">
    <location>
        <begin position="394"/>
        <end position="457"/>
    </location>
</feature>
<evidence type="ECO:0000256" key="14">
    <source>
        <dbReference type="SAM" id="Phobius"/>
    </source>
</evidence>
<feature type="transmembrane region" description="Helical" evidence="14">
    <location>
        <begin position="233"/>
        <end position="251"/>
    </location>
</feature>
<dbReference type="GO" id="GO:0006511">
    <property type="term" value="P:ubiquitin-dependent protein catabolic process"/>
    <property type="evidence" value="ECO:0007669"/>
    <property type="project" value="TreeGrafter"/>
</dbReference>
<comment type="caution">
    <text evidence="17">The sequence shown here is derived from an EMBL/GenBank/DDBJ whole genome shotgun (WGS) entry which is preliminary data.</text>
</comment>
<sequence length="464" mass="54419">MRIILFLQIFGYVICEVSNKNTFDKDDTQSVYHFLIENQNQLILGQWSASSEHLVYLNIIFDNQNLLLQVYPKHHDDQSETNHFRLSYSLSNSSYHFDSVKNRMTWYNVFAEVTLQNQKNHTPFSCLATLQLETHKYQNSKNLNIYSEFHKDCYLTEENIKLFIFNNSKYSLQVQTYSMLIICISLFQIINSQYYLNQDPQPNQGGLLTMSIILIQDIYICIFSSLLFDTSRFYYFFPCLICQLITILFDLKLKAKLSLKDNYTKKEILLFLGEMLSIAYLFLQIKYSYGLILLNLFLLPQIIFTSFTGKRQKFIYNYIGVIFPRVVFSLYFTGCSNNILLLQYNQVVIGVILLIILIQFILYFCQCQYGLFILQSFKFNYFIKSTDEYSKNDCSICLVNLTIASAYNLNSEEPVLIQTVNMATQKQLLMNTPCNHVFHPPCLIQWMQINLTCPLCKSSIPQIC</sequence>
<dbReference type="GO" id="GO:0008270">
    <property type="term" value="F:zinc ion binding"/>
    <property type="evidence" value="ECO:0007669"/>
    <property type="project" value="UniProtKB-KW"/>
</dbReference>
<feature type="transmembrane region" description="Helical" evidence="14">
    <location>
        <begin position="344"/>
        <end position="365"/>
    </location>
</feature>
<evidence type="ECO:0000256" key="9">
    <source>
        <dbReference type="ARBA" id="ARBA00022786"/>
    </source>
</evidence>
<evidence type="ECO:0000256" key="2">
    <source>
        <dbReference type="ARBA" id="ARBA00004127"/>
    </source>
</evidence>
<protein>
    <recommendedName>
        <fullName evidence="4">RING-type E3 ubiquitin transferase</fullName>
        <ecNumber evidence="4">2.3.2.27</ecNumber>
    </recommendedName>
</protein>
<dbReference type="InterPro" id="IPR021319">
    <property type="entry name" value="DUF2921"/>
</dbReference>
<comment type="subcellular location">
    <subcellularLocation>
        <location evidence="2">Endomembrane system</location>
        <topology evidence="2">Multi-pass membrane protein</topology>
    </subcellularLocation>
</comment>
<evidence type="ECO:0000313" key="17">
    <source>
        <dbReference type="EMBL" id="CAD8106575.1"/>
    </source>
</evidence>
<evidence type="ECO:0000256" key="11">
    <source>
        <dbReference type="ARBA" id="ARBA00022989"/>
    </source>
</evidence>
<dbReference type="EC" id="2.3.2.27" evidence="4"/>
<feature type="transmembrane region" description="Helical" evidence="14">
    <location>
        <begin position="208"/>
        <end position="227"/>
    </location>
</feature>
<dbReference type="PANTHER" id="PTHR45931">
    <property type="entry name" value="SI:CH211-59O9.10"/>
    <property type="match status" value="1"/>
</dbReference>
<keyword evidence="9" id="KW-0833">Ubl conjugation pathway</keyword>
<reference evidence="17" key="1">
    <citation type="submission" date="2021-01" db="EMBL/GenBank/DDBJ databases">
        <authorList>
            <consortium name="Genoscope - CEA"/>
            <person name="William W."/>
        </authorList>
    </citation>
    <scope>NUCLEOTIDE SEQUENCE</scope>
</reference>
<dbReference type="GO" id="GO:0061630">
    <property type="term" value="F:ubiquitin protein ligase activity"/>
    <property type="evidence" value="ECO:0007669"/>
    <property type="project" value="UniProtKB-EC"/>
</dbReference>
<keyword evidence="7" id="KW-0479">Metal-binding</keyword>
<evidence type="ECO:0000256" key="13">
    <source>
        <dbReference type="PROSITE-ProRule" id="PRU00175"/>
    </source>
</evidence>
<dbReference type="OrthoDB" id="8062037at2759"/>
<dbReference type="PROSITE" id="PS50089">
    <property type="entry name" value="ZF_RING_2"/>
    <property type="match status" value="1"/>
</dbReference>
<keyword evidence="11 14" id="KW-1133">Transmembrane helix</keyword>
<dbReference type="Pfam" id="PF11145">
    <property type="entry name" value="DUF2921"/>
    <property type="match status" value="1"/>
</dbReference>
<evidence type="ECO:0000256" key="4">
    <source>
        <dbReference type="ARBA" id="ARBA00012483"/>
    </source>
</evidence>
<evidence type="ECO:0000256" key="1">
    <source>
        <dbReference type="ARBA" id="ARBA00000900"/>
    </source>
</evidence>
<feature type="transmembrane region" description="Helical" evidence="14">
    <location>
        <begin position="314"/>
        <end position="332"/>
    </location>
</feature>
<evidence type="ECO:0000256" key="5">
    <source>
        <dbReference type="ARBA" id="ARBA00022679"/>
    </source>
</evidence>
<evidence type="ECO:0000256" key="12">
    <source>
        <dbReference type="ARBA" id="ARBA00023136"/>
    </source>
</evidence>
<feature type="transmembrane region" description="Helical" evidence="14">
    <location>
        <begin position="289"/>
        <end position="307"/>
    </location>
</feature>
<keyword evidence="5" id="KW-0808">Transferase</keyword>
<feature type="chain" id="PRO_5035730397" description="RING-type E3 ubiquitin transferase" evidence="15">
    <location>
        <begin position="16"/>
        <end position="464"/>
    </location>
</feature>
<organism evidence="17 18">
    <name type="scientific">Paramecium sonneborni</name>
    <dbReference type="NCBI Taxonomy" id="65129"/>
    <lineage>
        <taxon>Eukaryota</taxon>
        <taxon>Sar</taxon>
        <taxon>Alveolata</taxon>
        <taxon>Ciliophora</taxon>
        <taxon>Intramacronucleata</taxon>
        <taxon>Oligohymenophorea</taxon>
        <taxon>Peniculida</taxon>
        <taxon>Parameciidae</taxon>
        <taxon>Paramecium</taxon>
    </lineage>
</organism>
<keyword evidence="18" id="KW-1185">Reference proteome</keyword>